<sequence length="93" mass="10835">MKTFFLFWLFQIFGLVCLVFFSSSSVYQVLCLLCEVVKWIQVREGGTSCLGPSGPLRWLADRPFVTRMQLLRLNAMIGWDCSDMVIYSRHVYL</sequence>
<proteinExistence type="predicted"/>
<dbReference type="AlphaFoldDB" id="A0A6A7BLI2"/>
<gene>
    <name evidence="1" type="ORF">T440DRAFT_96671</name>
</gene>
<organism evidence="1 2">
    <name type="scientific">Plenodomus tracheiphilus IPT5</name>
    <dbReference type="NCBI Taxonomy" id="1408161"/>
    <lineage>
        <taxon>Eukaryota</taxon>
        <taxon>Fungi</taxon>
        <taxon>Dikarya</taxon>
        <taxon>Ascomycota</taxon>
        <taxon>Pezizomycotina</taxon>
        <taxon>Dothideomycetes</taxon>
        <taxon>Pleosporomycetidae</taxon>
        <taxon>Pleosporales</taxon>
        <taxon>Pleosporineae</taxon>
        <taxon>Leptosphaeriaceae</taxon>
        <taxon>Plenodomus</taxon>
    </lineage>
</organism>
<keyword evidence="2" id="KW-1185">Reference proteome</keyword>
<name>A0A6A7BLI2_9PLEO</name>
<protein>
    <submittedName>
        <fullName evidence="1">Uncharacterized protein</fullName>
    </submittedName>
</protein>
<reference evidence="1" key="1">
    <citation type="submission" date="2020-01" db="EMBL/GenBank/DDBJ databases">
        <authorList>
            <consortium name="DOE Joint Genome Institute"/>
            <person name="Haridas S."/>
            <person name="Albert R."/>
            <person name="Binder M."/>
            <person name="Bloem J."/>
            <person name="Labutti K."/>
            <person name="Salamov A."/>
            <person name="Andreopoulos B."/>
            <person name="Baker S.E."/>
            <person name="Barry K."/>
            <person name="Bills G."/>
            <person name="Bluhm B.H."/>
            <person name="Cannon C."/>
            <person name="Castanera R."/>
            <person name="Culley D.E."/>
            <person name="Daum C."/>
            <person name="Ezra D."/>
            <person name="Gonzalez J.B."/>
            <person name="Henrissat B."/>
            <person name="Kuo A."/>
            <person name="Liang C."/>
            <person name="Lipzen A."/>
            <person name="Lutzoni F."/>
            <person name="Magnuson J."/>
            <person name="Mondo S."/>
            <person name="Nolan M."/>
            <person name="Ohm R."/>
            <person name="Pangilinan J."/>
            <person name="Park H.-J."/>
            <person name="Ramirez L."/>
            <person name="Alfaro M."/>
            <person name="Sun H."/>
            <person name="Tritt A."/>
            <person name="Yoshinaga Y."/>
            <person name="Zwiers L.-H."/>
            <person name="Turgeon B.G."/>
            <person name="Goodwin S.B."/>
            <person name="Spatafora J.W."/>
            <person name="Crous P.W."/>
            <person name="Grigoriev I.V."/>
        </authorList>
    </citation>
    <scope>NUCLEOTIDE SEQUENCE</scope>
    <source>
        <strain evidence="1">IPT5</strain>
    </source>
</reference>
<evidence type="ECO:0000313" key="2">
    <source>
        <dbReference type="Proteomes" id="UP000799423"/>
    </source>
</evidence>
<dbReference type="Proteomes" id="UP000799423">
    <property type="component" value="Unassembled WGS sequence"/>
</dbReference>
<accession>A0A6A7BLI2</accession>
<evidence type="ECO:0000313" key="1">
    <source>
        <dbReference type="EMBL" id="KAF2856042.1"/>
    </source>
</evidence>
<dbReference type="EMBL" id="MU006289">
    <property type="protein sequence ID" value="KAF2856042.1"/>
    <property type="molecule type" value="Genomic_DNA"/>
</dbReference>